<dbReference type="AlphaFoldDB" id="A0A1H7FXR3"/>
<name>A0A1H7FXR3_HALLR</name>
<dbReference type="EMBL" id="FOAD01000001">
    <property type="protein sequence ID" value="SEK30584.1"/>
    <property type="molecule type" value="Genomic_DNA"/>
</dbReference>
<evidence type="ECO:0000313" key="1">
    <source>
        <dbReference type="EMBL" id="SEK30584.1"/>
    </source>
</evidence>
<evidence type="ECO:0000313" key="2">
    <source>
        <dbReference type="Proteomes" id="UP000183894"/>
    </source>
</evidence>
<dbReference type="InterPro" id="IPR055755">
    <property type="entry name" value="DUF7331"/>
</dbReference>
<gene>
    <name evidence="1" type="ORF">SAMN04488691_101149</name>
</gene>
<dbReference type="Proteomes" id="UP000183894">
    <property type="component" value="Unassembled WGS sequence"/>
</dbReference>
<proteinExistence type="predicted"/>
<sequence>MNVGASESVILVGWERKLEFTLPNTKYSPNNMTGEAHEPSKSGRIASYWDEGGLVICDTKEPRAWIWSDTLLTVGAPVPKYSHVR</sequence>
<dbReference type="Pfam" id="PF24018">
    <property type="entry name" value="DUF7331"/>
    <property type="match status" value="1"/>
</dbReference>
<accession>A0A1H7FXR3</accession>
<reference evidence="1 2" key="1">
    <citation type="submission" date="2016-10" db="EMBL/GenBank/DDBJ databases">
        <authorList>
            <person name="de Groot N.N."/>
        </authorList>
    </citation>
    <scope>NUCLEOTIDE SEQUENCE [LARGE SCALE GENOMIC DNA]</scope>
    <source>
        <strain evidence="1 2">CDM_5</strain>
    </source>
</reference>
<organism evidence="1 2">
    <name type="scientific">Haloferax larsenii</name>
    <dbReference type="NCBI Taxonomy" id="302484"/>
    <lineage>
        <taxon>Archaea</taxon>
        <taxon>Methanobacteriati</taxon>
        <taxon>Methanobacteriota</taxon>
        <taxon>Stenosarchaea group</taxon>
        <taxon>Halobacteria</taxon>
        <taxon>Halobacteriales</taxon>
        <taxon>Haloferacaceae</taxon>
        <taxon>Haloferax</taxon>
    </lineage>
</organism>
<protein>
    <submittedName>
        <fullName evidence="1">Uncharacterized protein</fullName>
    </submittedName>
</protein>